<dbReference type="KEGG" id="ksk:KSE_15880"/>
<proteinExistence type="predicted"/>
<sequence length="149" mass="16034">MCRLHGPGPDLAALVGRRLTAVVASWYSHGGERAAEPVVVWLRDDHGGCTFVGTGADWCLIVADDRPHADVDLGDLGRLDVRDAPHGTPFAPHLGHPVLAVRQEHAPGTGRTALELDFPTGTVRCESWDGDLRITARPEHADDRAGRRA</sequence>
<organism evidence="1 2">
    <name type="scientific">Kitasatospora setae (strain ATCC 33774 / DSM 43861 / JCM 3304 / KCC A-0304 / NBRC 14216 / KM-6054)</name>
    <name type="common">Streptomyces setae</name>
    <dbReference type="NCBI Taxonomy" id="452652"/>
    <lineage>
        <taxon>Bacteria</taxon>
        <taxon>Bacillati</taxon>
        <taxon>Actinomycetota</taxon>
        <taxon>Actinomycetes</taxon>
        <taxon>Kitasatosporales</taxon>
        <taxon>Streptomycetaceae</taxon>
        <taxon>Kitasatospora</taxon>
    </lineage>
</organism>
<dbReference type="AlphaFoldDB" id="E4N884"/>
<dbReference type="eggNOG" id="ENOG5031PHF">
    <property type="taxonomic scope" value="Bacteria"/>
</dbReference>
<dbReference type="EMBL" id="AP010968">
    <property type="protein sequence ID" value="BAJ27415.1"/>
    <property type="molecule type" value="Genomic_DNA"/>
</dbReference>
<gene>
    <name evidence="1" type="ordered locus">KSE_15880</name>
</gene>
<protein>
    <submittedName>
        <fullName evidence="1">Uncharacterized protein</fullName>
    </submittedName>
</protein>
<evidence type="ECO:0000313" key="2">
    <source>
        <dbReference type="Proteomes" id="UP000007076"/>
    </source>
</evidence>
<accession>E4N884</accession>
<dbReference type="HOGENOM" id="CLU_1884577_0_0_11"/>
<dbReference type="STRING" id="452652.KSE_15880"/>
<evidence type="ECO:0000313" key="1">
    <source>
        <dbReference type="EMBL" id="BAJ27415.1"/>
    </source>
</evidence>
<dbReference type="PATRIC" id="fig|452652.3.peg.1594"/>
<name>E4N884_KITSK</name>
<dbReference type="Proteomes" id="UP000007076">
    <property type="component" value="Chromosome"/>
</dbReference>
<keyword evidence="2" id="KW-1185">Reference proteome</keyword>
<reference evidence="1 2" key="1">
    <citation type="journal article" date="2010" name="DNA Res.">
        <title>Genome sequence of Kitasatospora setae NBRC 14216T: an evolutionary snapshot of the family Streptomycetaceae.</title>
        <authorList>
            <person name="Ichikawa N."/>
            <person name="Oguchi A."/>
            <person name="Ikeda H."/>
            <person name="Ishikawa J."/>
            <person name="Kitani S."/>
            <person name="Watanabe Y."/>
            <person name="Nakamura S."/>
            <person name="Katano Y."/>
            <person name="Kishi E."/>
            <person name="Sasagawa M."/>
            <person name="Ankai A."/>
            <person name="Fukui S."/>
            <person name="Hashimoto Y."/>
            <person name="Kamata S."/>
            <person name="Otoguro M."/>
            <person name="Tanikawa S."/>
            <person name="Nihira T."/>
            <person name="Horinouchi S."/>
            <person name="Ohnishi Y."/>
            <person name="Hayakawa M."/>
            <person name="Kuzuyama T."/>
            <person name="Arisawa A."/>
            <person name="Nomoto F."/>
            <person name="Miura H."/>
            <person name="Takahashi Y."/>
            <person name="Fujita N."/>
        </authorList>
    </citation>
    <scope>NUCLEOTIDE SEQUENCE [LARGE SCALE GENOMIC DNA]</scope>
    <source>
        <strain evidence="2">ATCC 33774 / DSM 43861 / JCM 3304 / KCC A-0304 / NBRC 14216 / KM-6054</strain>
    </source>
</reference>